<organism evidence="5 6">
    <name type="scientific">Ceraceosorus bombacis</name>
    <dbReference type="NCBI Taxonomy" id="401625"/>
    <lineage>
        <taxon>Eukaryota</taxon>
        <taxon>Fungi</taxon>
        <taxon>Dikarya</taxon>
        <taxon>Basidiomycota</taxon>
        <taxon>Ustilaginomycotina</taxon>
        <taxon>Exobasidiomycetes</taxon>
        <taxon>Ceraceosorales</taxon>
        <taxon>Ceraceosoraceae</taxon>
        <taxon>Ceraceosorus</taxon>
    </lineage>
</organism>
<dbReference type="PANTHER" id="PTHR32332">
    <property type="entry name" value="2-NITROPROPANE DIOXYGENASE"/>
    <property type="match status" value="1"/>
</dbReference>
<dbReference type="CDD" id="cd04730">
    <property type="entry name" value="NPD_like"/>
    <property type="match status" value="1"/>
</dbReference>
<dbReference type="STRING" id="401625.A0A0P1BM09"/>
<dbReference type="AlphaFoldDB" id="A0A0P1BM09"/>
<keyword evidence="1" id="KW-0285">Flavoprotein</keyword>
<name>A0A0P1BM09_9BASI</name>
<dbReference type="SUPFAM" id="SSF51412">
    <property type="entry name" value="Inosine monophosphate dehydrogenase (IMPDH)"/>
    <property type="match status" value="1"/>
</dbReference>
<feature type="region of interest" description="Disordered" evidence="4">
    <location>
        <begin position="327"/>
        <end position="346"/>
    </location>
</feature>
<keyword evidence="6" id="KW-1185">Reference proteome</keyword>
<evidence type="ECO:0000256" key="1">
    <source>
        <dbReference type="ARBA" id="ARBA00022630"/>
    </source>
</evidence>
<protein>
    <submittedName>
        <fullName evidence="5">Ncd2, npd</fullName>
    </submittedName>
</protein>
<dbReference type="GO" id="GO:0018580">
    <property type="term" value="F:nitronate monooxygenase activity"/>
    <property type="evidence" value="ECO:0007669"/>
    <property type="project" value="InterPro"/>
</dbReference>
<dbReference type="Proteomes" id="UP000054845">
    <property type="component" value="Unassembled WGS sequence"/>
</dbReference>
<dbReference type="Gene3D" id="3.20.20.70">
    <property type="entry name" value="Aldolase class I"/>
    <property type="match status" value="1"/>
</dbReference>
<sequence length="392" mass="40786">MSLSTKLTQLLGIAHPIVCGPMANASGGSLAAATTLGGGLGFIGAGYYDAKKMGEEFRVALDAFKGEDVKNAFSSVDDSRVNIGVGFLAWRLSHVHSGGKGGVKPRSSDEVLKTSIHSEAGSNSPVISLLDAALKPKPIAVWLSFGDADEMRVWTEVIRKRDAELNGHGDGLKVFIGIGSEQETKAAVEDCGADVLVAQGCEAGGHGLGSSPPLHAQLPRIAALLPTLTPGNSRGEVPPLLGAGGLSDGPSLASILALGADGGVLGTRLLLTPEAAYSDAQKQVLLKASSTETKRTMAFDEARGTLGWPKGVDGRGVINATVQAYESQEGDAESRRRRYKQAEGEGDEKRIVTWAGTGVGNMNVIKPAREVIQEVGNDAVKTIEALSQTLKR</sequence>
<dbReference type="EMBL" id="CCYA01000254">
    <property type="protein sequence ID" value="CEH17161.1"/>
    <property type="molecule type" value="Genomic_DNA"/>
</dbReference>
<keyword evidence="3" id="KW-0560">Oxidoreductase</keyword>
<evidence type="ECO:0000313" key="5">
    <source>
        <dbReference type="EMBL" id="CEH17161.1"/>
    </source>
</evidence>
<keyword evidence="2" id="KW-0288">FMN</keyword>
<evidence type="ECO:0000256" key="2">
    <source>
        <dbReference type="ARBA" id="ARBA00022643"/>
    </source>
</evidence>
<evidence type="ECO:0000256" key="3">
    <source>
        <dbReference type="ARBA" id="ARBA00023002"/>
    </source>
</evidence>
<dbReference type="PANTHER" id="PTHR32332:SF31">
    <property type="entry name" value="2-NITROPROPANE DIOXYGENASE FAMILY, PUTATIVE (AFU_ORTHOLOGUE AFUA_2G09850)-RELATED"/>
    <property type="match status" value="1"/>
</dbReference>
<reference evidence="5 6" key="1">
    <citation type="submission" date="2014-09" db="EMBL/GenBank/DDBJ databases">
        <authorList>
            <person name="Magalhaes I.L.F."/>
            <person name="Oliveira U."/>
            <person name="Santos F.R."/>
            <person name="Vidigal T.H.D.A."/>
            <person name="Brescovit A.D."/>
            <person name="Santos A.J."/>
        </authorList>
    </citation>
    <scope>NUCLEOTIDE SEQUENCE [LARGE SCALE GENOMIC DNA]</scope>
</reference>
<dbReference type="InterPro" id="IPR004136">
    <property type="entry name" value="NMO"/>
</dbReference>
<proteinExistence type="predicted"/>
<evidence type="ECO:0000313" key="6">
    <source>
        <dbReference type="Proteomes" id="UP000054845"/>
    </source>
</evidence>
<accession>A0A0P1BM09</accession>
<evidence type="ECO:0000256" key="4">
    <source>
        <dbReference type="SAM" id="MobiDB-lite"/>
    </source>
</evidence>
<dbReference type="InterPro" id="IPR013785">
    <property type="entry name" value="Aldolase_TIM"/>
</dbReference>
<dbReference type="Pfam" id="PF03060">
    <property type="entry name" value="NMO"/>
    <property type="match status" value="1"/>
</dbReference>
<dbReference type="OrthoDB" id="2349068at2759"/>